<dbReference type="EnsemblPlants" id="OBART10G19430.1">
    <property type="protein sequence ID" value="OBART10G19430.1"/>
    <property type="gene ID" value="OBART10G19430"/>
</dbReference>
<evidence type="ECO:0000256" key="1">
    <source>
        <dbReference type="SAM" id="MobiDB-lite"/>
    </source>
</evidence>
<dbReference type="PANTHER" id="PTHR33143:SF76">
    <property type="entry name" value="VQ MOTIF-CONTAINING PROTEIN 8, CHLOROPLASTIC"/>
    <property type="match status" value="1"/>
</dbReference>
<feature type="compositionally biased region" description="Low complexity" evidence="1">
    <location>
        <begin position="123"/>
        <end position="135"/>
    </location>
</feature>
<keyword evidence="4" id="KW-1185">Reference proteome</keyword>
<reference evidence="3" key="1">
    <citation type="journal article" date="2009" name="Rice">
        <title>De Novo Next Generation Sequencing of Plant Genomes.</title>
        <authorList>
            <person name="Rounsley S."/>
            <person name="Marri P.R."/>
            <person name="Yu Y."/>
            <person name="He R."/>
            <person name="Sisneros N."/>
            <person name="Goicoechea J.L."/>
            <person name="Lee S.J."/>
            <person name="Angelova A."/>
            <person name="Kudrna D."/>
            <person name="Luo M."/>
            <person name="Affourtit J."/>
            <person name="Desany B."/>
            <person name="Knight J."/>
            <person name="Niazi F."/>
            <person name="Egholm M."/>
            <person name="Wing R.A."/>
        </authorList>
    </citation>
    <scope>NUCLEOTIDE SEQUENCE [LARGE SCALE GENOMIC DNA]</scope>
    <source>
        <strain evidence="3">cv. IRGC 105608</strain>
    </source>
</reference>
<dbReference type="PANTHER" id="PTHR33143">
    <property type="entry name" value="F16F4.1 PROTEIN-RELATED"/>
    <property type="match status" value="1"/>
</dbReference>
<protein>
    <recommendedName>
        <fullName evidence="2">VQ domain-containing protein</fullName>
    </recommendedName>
</protein>
<evidence type="ECO:0000313" key="4">
    <source>
        <dbReference type="Proteomes" id="UP000026960"/>
    </source>
</evidence>
<dbReference type="STRING" id="65489.A0A0D3HGW8"/>
<feature type="compositionally biased region" description="Basic residues" evidence="1">
    <location>
        <begin position="20"/>
        <end position="29"/>
    </location>
</feature>
<dbReference type="HOGENOM" id="CLU_1246880_0_0_1"/>
<feature type="region of interest" description="Disordered" evidence="1">
    <location>
        <begin position="112"/>
        <end position="167"/>
    </location>
</feature>
<name>A0A0D3HGW8_9ORYZ</name>
<organism evidence="3">
    <name type="scientific">Oryza barthii</name>
    <dbReference type="NCBI Taxonomy" id="65489"/>
    <lineage>
        <taxon>Eukaryota</taxon>
        <taxon>Viridiplantae</taxon>
        <taxon>Streptophyta</taxon>
        <taxon>Embryophyta</taxon>
        <taxon>Tracheophyta</taxon>
        <taxon>Spermatophyta</taxon>
        <taxon>Magnoliopsida</taxon>
        <taxon>Liliopsida</taxon>
        <taxon>Poales</taxon>
        <taxon>Poaceae</taxon>
        <taxon>BOP clade</taxon>
        <taxon>Oryzoideae</taxon>
        <taxon>Oryzeae</taxon>
        <taxon>Oryzinae</taxon>
        <taxon>Oryza</taxon>
    </lineage>
</organism>
<evidence type="ECO:0000313" key="3">
    <source>
        <dbReference type="EnsemblPlants" id="OBART10G19430.1"/>
    </source>
</evidence>
<feature type="domain" description="VQ" evidence="2">
    <location>
        <begin position="85"/>
        <end position="111"/>
    </location>
</feature>
<dbReference type="InterPro" id="IPR008889">
    <property type="entry name" value="VQ"/>
</dbReference>
<dbReference type="Pfam" id="PF05678">
    <property type="entry name" value="VQ"/>
    <property type="match status" value="1"/>
</dbReference>
<dbReference type="GO" id="GO:0005634">
    <property type="term" value="C:nucleus"/>
    <property type="evidence" value="ECO:0007669"/>
    <property type="project" value="TreeGrafter"/>
</dbReference>
<dbReference type="InterPro" id="IPR039607">
    <property type="entry name" value="VQ_8/17/18/20/21/25"/>
</dbReference>
<dbReference type="Gramene" id="OBART10G19430.1">
    <property type="protein sequence ID" value="OBART10G19430.1"/>
    <property type="gene ID" value="OBART10G19430"/>
</dbReference>
<proteinExistence type="predicted"/>
<sequence length="222" mass="23189">MSPTSPRLPLPATNTAPPFKVHRGSRLIHKQPPAAASSSSSSNSSTSSASGLTTTTKNKNNAATAAAAHRPPSRQQHKQPVIIYTHSPKVIRTSPRDFMSIVQRLTGLDSARTAASHSHHDSSSSSSSADSCTNTSHHHAHAPPPPSSHSHSYVVVDPPPPPLPTTHHFIPPEIPLLARAPASDLPPALCAYAAPFVPVMSSPAATATATVFSAPDVPFPDH</sequence>
<dbReference type="PaxDb" id="65489-OBART10G19430.1"/>
<feature type="compositionally biased region" description="Low complexity" evidence="1">
    <location>
        <begin position="34"/>
        <end position="68"/>
    </location>
</feature>
<feature type="region of interest" description="Disordered" evidence="1">
    <location>
        <begin position="1"/>
        <end position="88"/>
    </location>
</feature>
<accession>A0A0D3HGW8</accession>
<dbReference type="AlphaFoldDB" id="A0A0D3HGW8"/>
<evidence type="ECO:0000259" key="2">
    <source>
        <dbReference type="Pfam" id="PF05678"/>
    </source>
</evidence>
<dbReference type="eggNOG" id="ENOG502S37N">
    <property type="taxonomic scope" value="Eukaryota"/>
</dbReference>
<dbReference type="Proteomes" id="UP000026960">
    <property type="component" value="Chromosome 10"/>
</dbReference>
<reference evidence="3" key="2">
    <citation type="submission" date="2015-03" db="UniProtKB">
        <authorList>
            <consortium name="EnsemblPlants"/>
        </authorList>
    </citation>
    <scope>IDENTIFICATION</scope>
</reference>